<dbReference type="CDD" id="cd09020">
    <property type="entry name" value="D-hex-6-P-epi_like"/>
    <property type="match status" value="1"/>
</dbReference>
<evidence type="ECO:0000256" key="3">
    <source>
        <dbReference type="ARBA" id="ARBA00012083"/>
    </source>
</evidence>
<dbReference type="GO" id="GO:0030246">
    <property type="term" value="F:carbohydrate binding"/>
    <property type="evidence" value="ECO:0007669"/>
    <property type="project" value="UniProtKB-UniRule"/>
</dbReference>
<dbReference type="Proteomes" id="UP000294933">
    <property type="component" value="Unassembled WGS sequence"/>
</dbReference>
<feature type="binding site" evidence="7">
    <location>
        <position position="87"/>
    </location>
    <ligand>
        <name>substrate</name>
    </ligand>
</feature>
<dbReference type="SUPFAM" id="SSF74650">
    <property type="entry name" value="Galactose mutarotase-like"/>
    <property type="match status" value="1"/>
</dbReference>
<dbReference type="GO" id="GO:0005737">
    <property type="term" value="C:cytoplasm"/>
    <property type="evidence" value="ECO:0007669"/>
    <property type="project" value="TreeGrafter"/>
</dbReference>
<dbReference type="Gene3D" id="2.70.98.10">
    <property type="match status" value="1"/>
</dbReference>
<reference evidence="8 9" key="1">
    <citation type="submission" date="2018-06" db="EMBL/GenBank/DDBJ databases">
        <title>A transcriptomic atlas of mushroom development highlights an independent origin of complex multicellularity.</title>
        <authorList>
            <consortium name="DOE Joint Genome Institute"/>
            <person name="Krizsan K."/>
            <person name="Almasi E."/>
            <person name="Merenyi Z."/>
            <person name="Sahu N."/>
            <person name="Viragh M."/>
            <person name="Koszo T."/>
            <person name="Mondo S."/>
            <person name="Kiss B."/>
            <person name="Balint B."/>
            <person name="Kues U."/>
            <person name="Barry K."/>
            <person name="Hegedus J.C."/>
            <person name="Henrissat B."/>
            <person name="Johnson J."/>
            <person name="Lipzen A."/>
            <person name="Ohm R."/>
            <person name="Nagy I."/>
            <person name="Pangilinan J."/>
            <person name="Yan J."/>
            <person name="Xiong Y."/>
            <person name="Grigoriev I.V."/>
            <person name="Hibbett D.S."/>
            <person name="Nagy L.G."/>
        </authorList>
    </citation>
    <scope>NUCLEOTIDE SEQUENCE [LARGE SCALE GENOMIC DNA]</scope>
    <source>
        <strain evidence="8 9">SZMC22713</strain>
    </source>
</reference>
<proteinExistence type="inferred from homology"/>
<comment type="function">
    <text evidence="5">Catalyzes the interconversion between the alpha and beta anomers from at least three hexose 6-phosphate sugars (Glc6P, Gal6P, and Man6P).</text>
</comment>
<feature type="active site" evidence="6">
    <location>
        <position position="267"/>
    </location>
</feature>
<feature type="binding site" evidence="7">
    <location>
        <position position="92"/>
    </location>
    <ligand>
        <name>substrate</name>
    </ligand>
</feature>
<dbReference type="InterPro" id="IPR011013">
    <property type="entry name" value="Gal_mutarotase_sf_dom"/>
</dbReference>
<evidence type="ECO:0000313" key="9">
    <source>
        <dbReference type="Proteomes" id="UP000294933"/>
    </source>
</evidence>
<organism evidence="8 9">
    <name type="scientific">Rickenella mellea</name>
    <dbReference type="NCBI Taxonomy" id="50990"/>
    <lineage>
        <taxon>Eukaryota</taxon>
        <taxon>Fungi</taxon>
        <taxon>Dikarya</taxon>
        <taxon>Basidiomycota</taxon>
        <taxon>Agaricomycotina</taxon>
        <taxon>Agaricomycetes</taxon>
        <taxon>Hymenochaetales</taxon>
        <taxon>Rickenellaceae</taxon>
        <taxon>Rickenella</taxon>
    </lineage>
</organism>
<evidence type="ECO:0000256" key="7">
    <source>
        <dbReference type="PIRSR" id="PIRSR016020-2"/>
    </source>
</evidence>
<dbReference type="EMBL" id="ML170157">
    <property type="protein sequence ID" value="TDL28444.1"/>
    <property type="molecule type" value="Genomic_DNA"/>
</dbReference>
<protein>
    <recommendedName>
        <fullName evidence="3 5">Glucose-6-phosphate 1-epimerase</fullName>
        <ecNumber evidence="3 5">5.1.3.15</ecNumber>
    </recommendedName>
</protein>
<dbReference type="VEuPathDB" id="FungiDB:BD410DRAFT_780952"/>
<dbReference type="GO" id="GO:0005975">
    <property type="term" value="P:carbohydrate metabolic process"/>
    <property type="evidence" value="ECO:0007669"/>
    <property type="project" value="InterPro"/>
</dbReference>
<dbReference type="Pfam" id="PF01263">
    <property type="entry name" value="Aldose_epim"/>
    <property type="match status" value="1"/>
</dbReference>
<feature type="binding site" evidence="7">
    <location>
        <position position="64"/>
    </location>
    <ligand>
        <name>substrate</name>
    </ligand>
</feature>
<evidence type="ECO:0000256" key="6">
    <source>
        <dbReference type="PIRSR" id="PIRSR016020-1"/>
    </source>
</evidence>
<evidence type="ECO:0000313" key="8">
    <source>
        <dbReference type="EMBL" id="TDL28444.1"/>
    </source>
</evidence>
<dbReference type="PANTHER" id="PTHR11122:SF13">
    <property type="entry name" value="GLUCOSE-6-PHOSPHATE 1-EPIMERASE"/>
    <property type="match status" value="1"/>
</dbReference>
<gene>
    <name evidence="8" type="ORF">BD410DRAFT_780952</name>
</gene>
<evidence type="ECO:0000256" key="2">
    <source>
        <dbReference type="ARBA" id="ARBA00005866"/>
    </source>
</evidence>
<dbReference type="InterPro" id="IPR008183">
    <property type="entry name" value="Aldose_1/G6P_1-epimerase"/>
</dbReference>
<accession>A0A4Y7QLA9</accession>
<evidence type="ECO:0000256" key="5">
    <source>
        <dbReference type="PIRNR" id="PIRNR016020"/>
    </source>
</evidence>
<dbReference type="InterPro" id="IPR014718">
    <property type="entry name" value="GH-type_carb-bd"/>
</dbReference>
<keyword evidence="4 5" id="KW-0413">Isomerase</keyword>
<dbReference type="PIRSF" id="PIRSF016020">
    <property type="entry name" value="PHexose_mutarotase"/>
    <property type="match status" value="1"/>
</dbReference>
<dbReference type="PANTHER" id="PTHR11122">
    <property type="entry name" value="APOSPORY-ASSOCIATED PROTEIN C-RELATED"/>
    <property type="match status" value="1"/>
</dbReference>
<evidence type="ECO:0000256" key="4">
    <source>
        <dbReference type="ARBA" id="ARBA00023235"/>
    </source>
</evidence>
<dbReference type="GO" id="GO:0047938">
    <property type="term" value="F:glucose-6-phosphate 1-epimerase activity"/>
    <property type="evidence" value="ECO:0007669"/>
    <property type="project" value="UniProtKB-UniRule"/>
</dbReference>
<sequence>MPAHESSDGKRIFLTHPKGASVEILLFGATVVSWKCRNRDGAGGPVERLFVSSKSALDGTKPVRGGIPIVFPFFGPPTKEQHAGLPQHGFARSSWWSWDKCTILDKDSGVSVRLTFQPAVSVTHDSVRLTYVVTLTEHQLSTNLHVENTSESDQAKAIEFQALLHNYIAAPASEATVVGLKGLQYTDKTDGAFPRKLETRDNVDVLNYTDYVYEDGPREYIVEWAKQGIKVKAIGLKDVVVWNPSIEAGKKMGDMEEGGWEKYICVEPGYVVGWASVEPGQTWMGGQSLTVVD</sequence>
<dbReference type="STRING" id="50990.A0A4Y7QLA9"/>
<name>A0A4Y7QLA9_9AGAM</name>
<dbReference type="InterPro" id="IPR025532">
    <property type="entry name" value="G6P_1-epimerase"/>
</dbReference>
<evidence type="ECO:0000256" key="1">
    <source>
        <dbReference type="ARBA" id="ARBA00001096"/>
    </source>
</evidence>
<comment type="similarity">
    <text evidence="2 5">Belongs to the glucose-6-phosphate 1-epimerase family.</text>
</comment>
<dbReference type="OrthoDB" id="1659429at2759"/>
<keyword evidence="9" id="KW-1185">Reference proteome</keyword>
<dbReference type="EC" id="5.1.3.15" evidence="3 5"/>
<dbReference type="AlphaFoldDB" id="A0A4Y7QLA9"/>
<comment type="catalytic activity">
    <reaction evidence="1">
        <text>alpha-D-glucose 6-phosphate = beta-D-glucose 6-phosphate</text>
        <dbReference type="Rhea" id="RHEA:16249"/>
        <dbReference type="ChEBI" id="CHEBI:58225"/>
        <dbReference type="ChEBI" id="CHEBI:58247"/>
        <dbReference type="EC" id="5.1.3.15"/>
    </reaction>
</comment>
<feature type="active site" evidence="6">
    <location>
        <position position="165"/>
    </location>
</feature>